<proteinExistence type="predicted"/>
<dbReference type="EMBL" id="UZAN01047372">
    <property type="protein sequence ID" value="VDP85308.1"/>
    <property type="molecule type" value="Genomic_DNA"/>
</dbReference>
<dbReference type="GO" id="GO:0005524">
    <property type="term" value="F:ATP binding"/>
    <property type="evidence" value="ECO:0007669"/>
    <property type="project" value="InterPro"/>
</dbReference>
<reference evidence="5" key="1">
    <citation type="submission" date="2016-06" db="UniProtKB">
        <authorList>
            <consortium name="WormBaseParasite"/>
        </authorList>
    </citation>
    <scope>IDENTIFICATION</scope>
</reference>
<gene>
    <name evidence="3" type="ORF">ECPE_LOCUS9406</name>
</gene>
<dbReference type="OrthoDB" id="346907at2759"/>
<dbReference type="InterPro" id="IPR050122">
    <property type="entry name" value="RTK"/>
</dbReference>
<dbReference type="Pfam" id="PF07714">
    <property type="entry name" value="PK_Tyr_Ser-Thr"/>
    <property type="match status" value="2"/>
</dbReference>
<feature type="compositionally biased region" description="Low complexity" evidence="1">
    <location>
        <begin position="106"/>
        <end position="117"/>
    </location>
</feature>
<dbReference type="GO" id="GO:0007169">
    <property type="term" value="P:cell surface receptor protein tyrosine kinase signaling pathway"/>
    <property type="evidence" value="ECO:0007669"/>
    <property type="project" value="TreeGrafter"/>
</dbReference>
<evidence type="ECO:0000313" key="3">
    <source>
        <dbReference type="EMBL" id="VDP85308.1"/>
    </source>
</evidence>
<dbReference type="PANTHER" id="PTHR24416">
    <property type="entry name" value="TYROSINE-PROTEIN KINASE RECEPTOR"/>
    <property type="match status" value="1"/>
</dbReference>
<dbReference type="InterPro" id="IPR008266">
    <property type="entry name" value="Tyr_kinase_AS"/>
</dbReference>
<keyword evidence="4" id="KW-1185">Reference proteome</keyword>
<evidence type="ECO:0000313" key="4">
    <source>
        <dbReference type="Proteomes" id="UP000272942"/>
    </source>
</evidence>
<dbReference type="Gene3D" id="1.10.510.10">
    <property type="entry name" value="Transferase(Phosphotransferase) domain 1"/>
    <property type="match status" value="2"/>
</dbReference>
<feature type="domain" description="Protein kinase" evidence="2">
    <location>
        <begin position="1"/>
        <end position="213"/>
    </location>
</feature>
<dbReference type="GO" id="GO:0043235">
    <property type="term" value="C:receptor complex"/>
    <property type="evidence" value="ECO:0007669"/>
    <property type="project" value="TreeGrafter"/>
</dbReference>
<dbReference type="WBParaSite" id="ECPE_0000943501-mRNA-1">
    <property type="protein sequence ID" value="ECPE_0000943501-mRNA-1"/>
    <property type="gene ID" value="ECPE_0000943501"/>
</dbReference>
<dbReference type="AlphaFoldDB" id="A0A183AR21"/>
<dbReference type="InterPro" id="IPR000719">
    <property type="entry name" value="Prot_kinase_dom"/>
</dbReference>
<dbReference type="InterPro" id="IPR020635">
    <property type="entry name" value="Tyr_kinase_cat_dom"/>
</dbReference>
<reference evidence="3 4" key="2">
    <citation type="submission" date="2018-11" db="EMBL/GenBank/DDBJ databases">
        <authorList>
            <consortium name="Pathogen Informatics"/>
        </authorList>
    </citation>
    <scope>NUCLEOTIDE SEQUENCE [LARGE SCALE GENOMIC DNA]</scope>
    <source>
        <strain evidence="3 4">Egypt</strain>
    </source>
</reference>
<dbReference type="GO" id="GO:0004714">
    <property type="term" value="F:transmembrane receptor protein tyrosine kinase activity"/>
    <property type="evidence" value="ECO:0007669"/>
    <property type="project" value="TreeGrafter"/>
</dbReference>
<dbReference type="PROSITE" id="PS50011">
    <property type="entry name" value="PROTEIN_KINASE_DOM"/>
    <property type="match status" value="1"/>
</dbReference>
<name>A0A183AR21_9TREM</name>
<organism evidence="5">
    <name type="scientific">Echinostoma caproni</name>
    <dbReference type="NCBI Taxonomy" id="27848"/>
    <lineage>
        <taxon>Eukaryota</taxon>
        <taxon>Metazoa</taxon>
        <taxon>Spiralia</taxon>
        <taxon>Lophotrochozoa</taxon>
        <taxon>Platyhelminthes</taxon>
        <taxon>Trematoda</taxon>
        <taxon>Digenea</taxon>
        <taxon>Plagiorchiida</taxon>
        <taxon>Echinostomata</taxon>
        <taxon>Echinostomatoidea</taxon>
        <taxon>Echinostomatidae</taxon>
        <taxon>Echinostoma</taxon>
    </lineage>
</organism>
<evidence type="ECO:0000313" key="5">
    <source>
        <dbReference type="WBParaSite" id="ECPE_0000943501-mRNA-1"/>
    </source>
</evidence>
<dbReference type="InterPro" id="IPR001245">
    <property type="entry name" value="Ser-Thr/Tyr_kinase_cat_dom"/>
</dbReference>
<dbReference type="SMART" id="SM00219">
    <property type="entry name" value="TyrKc"/>
    <property type="match status" value="1"/>
</dbReference>
<protein>
    <submittedName>
        <fullName evidence="5">Protein kinase domain-containing protein</fullName>
    </submittedName>
</protein>
<dbReference type="GO" id="GO:0005886">
    <property type="term" value="C:plasma membrane"/>
    <property type="evidence" value="ECO:0007669"/>
    <property type="project" value="TreeGrafter"/>
</dbReference>
<dbReference type="InterPro" id="IPR011009">
    <property type="entry name" value="Kinase-like_dom_sf"/>
</dbReference>
<dbReference type="PANTHER" id="PTHR24416:SF631">
    <property type="entry name" value="SERINE_THREONINE_TYROSINE KINASE 1"/>
    <property type="match status" value="1"/>
</dbReference>
<feature type="region of interest" description="Disordered" evidence="1">
    <location>
        <begin position="88"/>
        <end position="119"/>
    </location>
</feature>
<evidence type="ECO:0000259" key="2">
    <source>
        <dbReference type="PROSITE" id="PS50011"/>
    </source>
</evidence>
<sequence>MLTPAAFGLLRFDHQPSLRHPFCSDACRGLAYLEERGIVHRDIAARNILLAGQAPPRLVAKVADFGMARDLNNTGLLPVRPCPPASAPPSVPCRELNERLSPKPPQTTGTNNTPGTNSEVDVPSRVHTLTLHDNAAIPVKWTAPEAVRKRLFSNKSDVWSFGILLWEIYSYGRIPYPRMVSSTAVLCLCLCVCCFYHDFGPFMRQKPVAVLTA</sequence>
<evidence type="ECO:0000256" key="1">
    <source>
        <dbReference type="SAM" id="MobiDB-lite"/>
    </source>
</evidence>
<dbReference type="PROSITE" id="PS00109">
    <property type="entry name" value="PROTEIN_KINASE_TYR"/>
    <property type="match status" value="1"/>
</dbReference>
<dbReference type="Proteomes" id="UP000272942">
    <property type="component" value="Unassembled WGS sequence"/>
</dbReference>
<dbReference type="SUPFAM" id="SSF56112">
    <property type="entry name" value="Protein kinase-like (PK-like)"/>
    <property type="match status" value="1"/>
</dbReference>
<accession>A0A183AR21</accession>